<dbReference type="VEuPathDB" id="HostDB:ENSMUSG00000034484"/>
<feature type="region of interest" description="Disordered" evidence="1">
    <location>
        <begin position="1"/>
        <end position="40"/>
    </location>
</feature>
<dbReference type="Proteomes" id="UP000000589">
    <property type="component" value="Chromosome 18"/>
</dbReference>
<name>A0A494B910_MOUSE</name>
<evidence type="ECO:0000313" key="4">
    <source>
        <dbReference type="MGI" id="MGI:1915054"/>
    </source>
</evidence>
<evidence type="ECO:0000313" key="3">
    <source>
        <dbReference type="Ensembl" id="ENSMUSP00000157395.2"/>
    </source>
</evidence>
<dbReference type="Pfam" id="PF03700">
    <property type="entry name" value="Sorting_nexin"/>
    <property type="match status" value="1"/>
</dbReference>
<dbReference type="Antibodypedia" id="25631">
    <property type="antibodies" value="183 antibodies from 27 providers"/>
</dbReference>
<evidence type="ECO:0000313" key="5">
    <source>
        <dbReference type="Proteomes" id="UP000000589"/>
    </source>
</evidence>
<dbReference type="AGR" id="MGI:1915054"/>
<dbReference type="GO" id="GO:0006886">
    <property type="term" value="P:intracellular protein transport"/>
    <property type="evidence" value="ECO:0007669"/>
    <property type="project" value="InterPro"/>
</dbReference>
<dbReference type="Bgee" id="ENSMUSG00000034484">
    <property type="expression patterns" value="Expressed in embryonic cell in blastocyst and 140 other cell types or tissues"/>
</dbReference>
<feature type="domain" description="Sorting nexin N-terminal" evidence="2">
    <location>
        <begin position="2"/>
        <end position="36"/>
    </location>
</feature>
<dbReference type="ExpressionAtlas" id="A0A494B910">
    <property type="expression patterns" value="baseline and differential"/>
</dbReference>
<organism evidence="3 5">
    <name type="scientific">Mus musculus</name>
    <name type="common">Mouse</name>
    <dbReference type="NCBI Taxonomy" id="10090"/>
    <lineage>
        <taxon>Eukaryota</taxon>
        <taxon>Metazoa</taxon>
        <taxon>Chordata</taxon>
        <taxon>Craniata</taxon>
        <taxon>Vertebrata</taxon>
        <taxon>Euteleostomi</taxon>
        <taxon>Mammalia</taxon>
        <taxon>Eutheria</taxon>
        <taxon>Euarchontoglires</taxon>
        <taxon>Glires</taxon>
        <taxon>Rodentia</taxon>
        <taxon>Myomorpha</taxon>
        <taxon>Muroidea</taxon>
        <taxon>Muridae</taxon>
        <taxon>Murinae</taxon>
        <taxon>Mus</taxon>
        <taxon>Mus</taxon>
    </lineage>
</organism>
<keyword evidence="5" id="KW-1185">Reference proteome</keyword>
<dbReference type="MGI" id="MGI:1915054">
    <property type="gene designation" value="Snx2"/>
</dbReference>
<dbReference type="AlphaFoldDB" id="A0A494B910"/>
<reference evidence="3 5" key="2">
    <citation type="journal article" date="2011" name="PLoS Biol.">
        <title>Modernizing reference genome assemblies.</title>
        <authorList>
            <person name="Church D.M."/>
            <person name="Schneider V.A."/>
            <person name="Graves T."/>
            <person name="Auger K."/>
            <person name="Cunningham F."/>
            <person name="Bouk N."/>
            <person name="Chen H.C."/>
            <person name="Agarwala R."/>
            <person name="McLaren W.M."/>
            <person name="Ritchie G.R."/>
            <person name="Albracht D."/>
            <person name="Kremitzki M."/>
            <person name="Rock S."/>
            <person name="Kotkiewicz H."/>
            <person name="Kremitzki C."/>
            <person name="Wollam A."/>
            <person name="Trani L."/>
            <person name="Fulton L."/>
            <person name="Fulton R."/>
            <person name="Matthews L."/>
            <person name="Whitehead S."/>
            <person name="Chow W."/>
            <person name="Torrance J."/>
            <person name="Dunn M."/>
            <person name="Harden G."/>
            <person name="Threadgold G."/>
            <person name="Wood J."/>
            <person name="Collins J."/>
            <person name="Heath P."/>
            <person name="Griffiths G."/>
            <person name="Pelan S."/>
            <person name="Grafham D."/>
            <person name="Eichler E.E."/>
            <person name="Weinstock G."/>
            <person name="Mardis E.R."/>
            <person name="Wilson R.K."/>
            <person name="Howe K."/>
            <person name="Flicek P."/>
            <person name="Hubbard T."/>
        </authorList>
    </citation>
    <scope>NUCLEOTIDE SEQUENCE [LARGE SCALE GENOMIC DNA]</scope>
    <source>
        <strain evidence="3 5">C57BL/6J</strain>
    </source>
</reference>
<proteinExistence type="predicted"/>
<sequence>MAAEREPPPLGDVKPTDFEELEDGEDLFTSTVSTLELETQ</sequence>
<reference evidence="3 5" key="1">
    <citation type="journal article" date="2009" name="PLoS Biol.">
        <title>Lineage-specific biology revealed by a finished genome assembly of the mouse.</title>
        <authorList>
            <consortium name="Mouse Genome Sequencing Consortium"/>
            <person name="Church D.M."/>
            <person name="Goodstadt L."/>
            <person name="Hillier L.W."/>
            <person name="Zody M.C."/>
            <person name="Goldstein S."/>
            <person name="She X."/>
            <person name="Bult C.J."/>
            <person name="Agarwala R."/>
            <person name="Cherry J.L."/>
            <person name="DiCuccio M."/>
            <person name="Hlavina W."/>
            <person name="Kapustin Y."/>
            <person name="Meric P."/>
            <person name="Maglott D."/>
            <person name="Birtle Z."/>
            <person name="Marques A.C."/>
            <person name="Graves T."/>
            <person name="Zhou S."/>
            <person name="Teague B."/>
            <person name="Potamousis K."/>
            <person name="Churas C."/>
            <person name="Place M."/>
            <person name="Herschleb J."/>
            <person name="Runnheim R."/>
            <person name="Forrest D."/>
            <person name="Amos-Landgraf J."/>
            <person name="Schwartz D.C."/>
            <person name="Cheng Z."/>
            <person name="Lindblad-Toh K."/>
            <person name="Eichler E.E."/>
            <person name="Ponting C.P."/>
        </authorList>
    </citation>
    <scope>NUCLEOTIDE SEQUENCE [LARGE SCALE GENOMIC DNA]</scope>
    <source>
        <strain evidence="3 5">C57BL/6J</strain>
    </source>
</reference>
<evidence type="ECO:0000259" key="2">
    <source>
        <dbReference type="Pfam" id="PF03700"/>
    </source>
</evidence>
<gene>
    <name evidence="3 4" type="primary">Snx2</name>
</gene>
<evidence type="ECO:0000256" key="1">
    <source>
        <dbReference type="SAM" id="MobiDB-lite"/>
    </source>
</evidence>
<dbReference type="Ensembl" id="ENSMUST00000236911.2">
    <property type="protein sequence ID" value="ENSMUSP00000157395.2"/>
    <property type="gene ID" value="ENSMUSG00000034484.9"/>
</dbReference>
<feature type="compositionally biased region" description="Polar residues" evidence="1">
    <location>
        <begin position="29"/>
        <end position="40"/>
    </location>
</feature>
<reference evidence="3" key="4">
    <citation type="submission" date="2025-09" db="UniProtKB">
        <authorList>
            <consortium name="Ensembl"/>
        </authorList>
    </citation>
    <scope>IDENTIFICATION</scope>
    <source>
        <strain evidence="3">C57BL/6J</strain>
    </source>
</reference>
<dbReference type="GeneTree" id="ENSGT00940000155798"/>
<protein>
    <submittedName>
        <fullName evidence="3">Sorting nexin 2</fullName>
    </submittedName>
</protein>
<reference evidence="3" key="3">
    <citation type="submission" date="2025-08" db="UniProtKB">
        <authorList>
            <consortium name="Ensembl"/>
        </authorList>
    </citation>
    <scope>IDENTIFICATION</scope>
    <source>
        <strain evidence="3">C57BL/6J</strain>
    </source>
</reference>
<accession>A0A494B910</accession>
<dbReference type="InterPro" id="IPR005329">
    <property type="entry name" value="Sorting_nexin_N"/>
</dbReference>